<dbReference type="Proteomes" id="UP000235023">
    <property type="component" value="Unassembled WGS sequence"/>
</dbReference>
<feature type="compositionally biased region" description="Basic and acidic residues" evidence="3">
    <location>
        <begin position="1162"/>
        <end position="1190"/>
    </location>
</feature>
<feature type="region of interest" description="Disordered" evidence="3">
    <location>
        <begin position="1696"/>
        <end position="1730"/>
    </location>
</feature>
<protein>
    <recommendedName>
        <fullName evidence="6">Leucine-rich repeat protein</fullName>
    </recommendedName>
</protein>
<feature type="region of interest" description="Disordered" evidence="3">
    <location>
        <begin position="485"/>
        <end position="504"/>
    </location>
</feature>
<feature type="region of interest" description="Disordered" evidence="3">
    <location>
        <begin position="525"/>
        <end position="694"/>
    </location>
</feature>
<dbReference type="PRINTS" id="PR00019">
    <property type="entry name" value="LEURICHRPT"/>
</dbReference>
<feature type="compositionally biased region" description="Basic residues" evidence="3">
    <location>
        <begin position="89"/>
        <end position="98"/>
    </location>
</feature>
<dbReference type="PROSITE" id="PS51450">
    <property type="entry name" value="LRR"/>
    <property type="match status" value="4"/>
</dbReference>
<dbReference type="GO" id="GO:0061499">
    <property type="term" value="C:outer plaque of mitotic spindle pole body"/>
    <property type="evidence" value="ECO:0007669"/>
    <property type="project" value="TreeGrafter"/>
</dbReference>
<feature type="compositionally biased region" description="Basic residues" evidence="3">
    <location>
        <begin position="616"/>
        <end position="627"/>
    </location>
</feature>
<dbReference type="GO" id="GO:0031028">
    <property type="term" value="P:septation initiation signaling"/>
    <property type="evidence" value="ECO:0007669"/>
    <property type="project" value="TreeGrafter"/>
</dbReference>
<feature type="compositionally biased region" description="Basic and acidic residues" evidence="3">
    <location>
        <begin position="159"/>
        <end position="175"/>
    </location>
</feature>
<dbReference type="Pfam" id="PF12799">
    <property type="entry name" value="LRR_4"/>
    <property type="match status" value="1"/>
</dbReference>
<evidence type="ECO:0000256" key="1">
    <source>
        <dbReference type="ARBA" id="ARBA00022614"/>
    </source>
</evidence>
<feature type="compositionally biased region" description="Basic and acidic residues" evidence="3">
    <location>
        <begin position="1062"/>
        <end position="1072"/>
    </location>
</feature>
<keyword evidence="5" id="KW-1185">Reference proteome</keyword>
<dbReference type="PANTHER" id="PTHR47566:SF1">
    <property type="entry name" value="PROTEIN NUD1"/>
    <property type="match status" value="1"/>
</dbReference>
<feature type="region of interest" description="Disordered" evidence="3">
    <location>
        <begin position="428"/>
        <end position="475"/>
    </location>
</feature>
<feature type="region of interest" description="Disordered" evidence="3">
    <location>
        <begin position="1"/>
        <end position="321"/>
    </location>
</feature>
<dbReference type="InterPro" id="IPR052574">
    <property type="entry name" value="CDIRP"/>
</dbReference>
<dbReference type="SUPFAM" id="SSF52058">
    <property type="entry name" value="L domain-like"/>
    <property type="match status" value="1"/>
</dbReference>
<feature type="compositionally biased region" description="Basic residues" evidence="3">
    <location>
        <begin position="571"/>
        <end position="581"/>
    </location>
</feature>
<name>A0A2J5I2L4_9EURO</name>
<dbReference type="OrthoDB" id="7451790at2759"/>
<evidence type="ECO:0008006" key="6">
    <source>
        <dbReference type="Google" id="ProtNLM"/>
    </source>
</evidence>
<feature type="compositionally biased region" description="Polar residues" evidence="3">
    <location>
        <begin position="485"/>
        <end position="499"/>
    </location>
</feature>
<feature type="compositionally biased region" description="Basic and acidic residues" evidence="3">
    <location>
        <begin position="1104"/>
        <end position="1121"/>
    </location>
</feature>
<reference evidence="5" key="1">
    <citation type="submission" date="2017-12" db="EMBL/GenBank/DDBJ databases">
        <authorList>
            <consortium name="DOE Joint Genome Institute"/>
            <person name="Mondo S.J."/>
            <person name="Kjaerbolling I."/>
            <person name="Vesth T.C."/>
            <person name="Frisvad J.C."/>
            <person name="Nybo J.L."/>
            <person name="Theobald S."/>
            <person name="Kuo A."/>
            <person name="Bowyer P."/>
            <person name="Matsuda Y."/>
            <person name="Lyhne E.K."/>
            <person name="Kogle M.E."/>
            <person name="Clum A."/>
            <person name="Lipzen A."/>
            <person name="Salamov A."/>
            <person name="Ngan C.Y."/>
            <person name="Daum C."/>
            <person name="Chiniquy J."/>
            <person name="Barry K."/>
            <person name="LaButti K."/>
            <person name="Haridas S."/>
            <person name="Simmons B.A."/>
            <person name="Magnuson J.K."/>
            <person name="Mortensen U.H."/>
            <person name="Larsen T.O."/>
            <person name="Grigoriev I.V."/>
            <person name="Baker S.E."/>
            <person name="Andersen M.R."/>
            <person name="Nordberg H.P."/>
            <person name="Cantor M.N."/>
            <person name="Hua S.X."/>
        </authorList>
    </citation>
    <scope>NUCLEOTIDE SEQUENCE [LARGE SCALE GENOMIC DNA]</scope>
    <source>
        <strain evidence="5">IBT 19404</strain>
    </source>
</reference>
<feature type="compositionally biased region" description="Polar residues" evidence="3">
    <location>
        <begin position="634"/>
        <end position="656"/>
    </location>
</feature>
<feature type="region of interest" description="Disordered" evidence="3">
    <location>
        <begin position="814"/>
        <end position="866"/>
    </location>
</feature>
<evidence type="ECO:0000313" key="4">
    <source>
        <dbReference type="EMBL" id="PLN83943.1"/>
    </source>
</evidence>
<dbReference type="InterPro" id="IPR032675">
    <property type="entry name" value="LRR_dom_sf"/>
</dbReference>
<feature type="region of interest" description="Disordered" evidence="3">
    <location>
        <begin position="891"/>
        <end position="933"/>
    </location>
</feature>
<feature type="compositionally biased region" description="Polar residues" evidence="3">
    <location>
        <begin position="1046"/>
        <end position="1061"/>
    </location>
</feature>
<feature type="compositionally biased region" description="Low complexity" evidence="3">
    <location>
        <begin position="901"/>
        <end position="915"/>
    </location>
</feature>
<proteinExistence type="predicted"/>
<dbReference type="SMART" id="SM00369">
    <property type="entry name" value="LRR_TYP"/>
    <property type="match status" value="6"/>
</dbReference>
<evidence type="ECO:0000313" key="5">
    <source>
        <dbReference type="Proteomes" id="UP000235023"/>
    </source>
</evidence>
<keyword evidence="2" id="KW-0677">Repeat</keyword>
<feature type="compositionally biased region" description="Basic and acidic residues" evidence="3">
    <location>
        <begin position="845"/>
        <end position="866"/>
    </location>
</feature>
<evidence type="ECO:0000256" key="2">
    <source>
        <dbReference type="ARBA" id="ARBA00022737"/>
    </source>
</evidence>
<feature type="compositionally biased region" description="Basic and acidic residues" evidence="3">
    <location>
        <begin position="222"/>
        <end position="241"/>
    </location>
</feature>
<keyword evidence="1" id="KW-0433">Leucine-rich repeat</keyword>
<dbReference type="InterPro" id="IPR001611">
    <property type="entry name" value="Leu-rich_rpt"/>
</dbReference>
<feature type="compositionally biased region" description="Polar residues" evidence="3">
    <location>
        <begin position="245"/>
        <end position="273"/>
    </location>
</feature>
<feature type="region of interest" description="Disordered" evidence="3">
    <location>
        <begin position="996"/>
        <end position="1019"/>
    </location>
</feature>
<evidence type="ECO:0000256" key="3">
    <source>
        <dbReference type="SAM" id="MobiDB-lite"/>
    </source>
</evidence>
<feature type="compositionally biased region" description="Polar residues" evidence="3">
    <location>
        <begin position="741"/>
        <end position="765"/>
    </location>
</feature>
<dbReference type="PANTHER" id="PTHR47566">
    <property type="match status" value="1"/>
</dbReference>
<dbReference type="Pfam" id="PF13855">
    <property type="entry name" value="LRR_8"/>
    <property type="match status" value="1"/>
</dbReference>
<sequence length="1850" mass="205838">MGNNPPWLESLSDDWVSLPATPGTPATPTSPATTSRPLDHSRRSSLQSTPSRLPVPARRSVEPSSAEQKKVPRPCHFARKPPPPTPKYHSPKTPHKPRTPIPKIRTPRPDRTTPKYNPPSSRKKPPPTDTKSPLRSVSNMSNMSNRSSQQGTVQVRPKKRDEKEGTPEWRKRLVKGDIPAGEQRDLFAPIGLESVFKPPTPGSDKTQQDPMAHRKNTGEAWDLDRSLNRNKDTDAKQDSAKRSSVRNSSGANPRSSITRVKPRITTQTSTSPLGSPKGKTETTNASEGPSLDLEQSQNSSHNDIQRRTASGLEDLRNEDITPITFSRTNTVEGSGTSEVIRSALKQVTNKLERLSLAPWERPNSRASDSVLLNQQSDPAVETVPEDDLLDVTSHSLPQDLSVGTLDHRGRRAFASLRRDQYLGDTSFQRRRFSPPSFPTHLSPFLPENSRIRSSPPFYNKPNPATDPLTLPRPSSAHVMSTNFAQSGQDSTDAMPSSGSPLKLFGNHDTFTNNKLLRRMSQFEETFGGLSEDDEPVSPSEEARRKGENRSLLGRHDDPFSENSTRRYERPRSRHTPNSRLHRFGDGQLDHFGFPDTNPNEPQLLSHEPSDANSRPSSRRQKYLRRTSYRTSSREQASNASNSKYLVRSNLSSAASTQRDKKDGGRDADKENQDPSEKEVTPQSPVKDPHPKRRRTILMSDDSIHDDYETWNAPGQAPDNLSLLQRSLMQHGVSYDEDSTRPRSPTPNQTASFDAGNDSFSQNEGDSNFFDGEQSMNQDVPIVRVTGVNDEIRKGSITTQDFLNEATKIMDIIRSNGHKGNGLSSVEESTAEDGKSNDSYDDDSTREDFSRPPSREGVDIRKLREPRTQNARVLSHLRKFQEKDDQEFGSVMSLNFDPAKNPGSLRRGSGRGSIPGPRKRKLSTQNSFGEDDDLPDLLTLNTQLSKAFSARSIPTSSSHSSHAKGVLSSDLVSHLIPEQVNGMTYDRLKHQWIKQRPRKLASIPKEDNSEDDPFSDIPDLSVDEMQEILRIERYFSDRPGTADSARYSGTQGSLRSKSPSTKPDNRPESKDGEPSVTASSVQSKGTQFTSSVPHTGTGATSWGTEARKSRDSSSEAKHEMQLHEGLASKPPGQQKDANQKARVVTISFSSPLVSQVAYSDDESPAKLRREHNSTGSQTEHEATEGETSRLDARQMTALTGRRNSVHEEPFLRRSISRIDERDEDAAENMSLVRRNSMPAETFLSEHHNENSMLVRNTGQDTTYSFHMSPLPDFTVDQVDQSLDPEMSYVAQRTHPKSLRQVHGTFALATEEIVKHITEAEPFEPYWEHVRRLVLRRKGLITLHKLADFCPRLEDLDVSYNDIGQLGGVPSSLRTLKMQNNCLSNLTSWSHLSNLQYLDISGNDLESLDGLSGLIHLREVNANNNDIRDITGVFELNGLLSLKLSNNSLTMVDFAGSELTRLEELDLSHNDLLSVQNLGTLSALSALDLSSNQLSKTEFSNVLPNMRSFRVSNNQLPSLDVGMFPSLTLLYTDQNRLSTISGLERCHSLEIFSAREQTLSNEHNGGFFDVDLGLVKDVRKVFLSSNRLSMQTLSPSAPLSSLQLLDVASCNIQTLPLDFALNFPNLKVLNLNFNSLASVAELVGLNCLARLTVAGNCIARLRKFCQVLSRLGRMNKSKVSSLQKVDTRGNPLTVRFYPPAITGSGRDNKPDARKLRAKEEESHQVTSPAARKTGLDLPSVLADFSHCHELSRIIGNDDDEDDDEADSPEIDDPYTLPLADALADQKYVSRLDESTRLRRRVFELMLYAGTGGSLKFLDGLEMRPTLEEGSDMDRAWSRLEKLGVLKKKAITG</sequence>
<feature type="compositionally biased region" description="Polar residues" evidence="3">
    <location>
        <begin position="1075"/>
        <end position="1102"/>
    </location>
</feature>
<gene>
    <name evidence="4" type="ORF">BDW42DRAFT_57620</name>
</gene>
<feature type="compositionally biased region" description="Low complexity" evidence="3">
    <location>
        <begin position="17"/>
        <end position="36"/>
    </location>
</feature>
<dbReference type="Gene3D" id="3.80.10.10">
    <property type="entry name" value="Ribonuclease Inhibitor"/>
    <property type="match status" value="1"/>
</dbReference>
<feature type="region of interest" description="Disordered" evidence="3">
    <location>
        <begin position="1032"/>
        <end position="1140"/>
    </location>
</feature>
<dbReference type="InterPro" id="IPR003591">
    <property type="entry name" value="Leu-rich_rpt_typical-subtyp"/>
</dbReference>
<dbReference type="EMBL" id="KZ559515">
    <property type="protein sequence ID" value="PLN83943.1"/>
    <property type="molecule type" value="Genomic_DNA"/>
</dbReference>
<accession>A0A2J5I2L4</accession>
<feature type="region of interest" description="Disordered" evidence="3">
    <location>
        <begin position="732"/>
        <end position="775"/>
    </location>
</feature>
<dbReference type="InterPro" id="IPR025875">
    <property type="entry name" value="Leu-rich_rpt_4"/>
</dbReference>
<feature type="compositionally biased region" description="Low complexity" evidence="3">
    <location>
        <begin position="135"/>
        <end position="148"/>
    </location>
</feature>
<dbReference type="GO" id="GO:1902412">
    <property type="term" value="P:regulation of mitotic cytokinesis"/>
    <property type="evidence" value="ECO:0007669"/>
    <property type="project" value="TreeGrafter"/>
</dbReference>
<feature type="compositionally biased region" description="Basic and acidic residues" evidence="3">
    <location>
        <begin position="540"/>
        <end position="570"/>
    </location>
</feature>
<dbReference type="SMART" id="SM00365">
    <property type="entry name" value="LRR_SD22"/>
    <property type="match status" value="4"/>
</dbReference>
<dbReference type="GO" id="GO:0035591">
    <property type="term" value="F:signaling adaptor activity"/>
    <property type="evidence" value="ECO:0007669"/>
    <property type="project" value="TreeGrafter"/>
</dbReference>
<organism evidence="4 5">
    <name type="scientific">Aspergillus taichungensis</name>
    <dbReference type="NCBI Taxonomy" id="482145"/>
    <lineage>
        <taxon>Eukaryota</taxon>
        <taxon>Fungi</taxon>
        <taxon>Dikarya</taxon>
        <taxon>Ascomycota</taxon>
        <taxon>Pezizomycotina</taxon>
        <taxon>Eurotiomycetes</taxon>
        <taxon>Eurotiomycetidae</taxon>
        <taxon>Eurotiales</taxon>
        <taxon>Aspergillaceae</taxon>
        <taxon>Aspergillus</taxon>
        <taxon>Aspergillus subgen. Circumdati</taxon>
    </lineage>
</organism>
<feature type="compositionally biased region" description="Basic and acidic residues" evidence="3">
    <location>
        <begin position="1704"/>
        <end position="1721"/>
    </location>
</feature>
<feature type="region of interest" description="Disordered" evidence="3">
    <location>
        <begin position="1154"/>
        <end position="1190"/>
    </location>
</feature>
<feature type="compositionally biased region" description="Polar residues" evidence="3">
    <location>
        <begin position="281"/>
        <end position="302"/>
    </location>
</feature>
<feature type="compositionally biased region" description="Basic and acidic residues" evidence="3">
    <location>
        <begin position="657"/>
        <end position="679"/>
    </location>
</feature>